<protein>
    <submittedName>
        <fullName evidence="3">VCBS repeat-containing protein</fullName>
    </submittedName>
</protein>
<evidence type="ECO:0000313" key="3">
    <source>
        <dbReference type="EMBL" id="MBD2752701.1"/>
    </source>
</evidence>
<comment type="caution">
    <text evidence="3">The sequence shown here is derived from an EMBL/GenBank/DDBJ whole genome shotgun (WGS) entry which is preliminary data.</text>
</comment>
<evidence type="ECO:0000256" key="1">
    <source>
        <dbReference type="ARBA" id="ARBA00022729"/>
    </source>
</evidence>
<dbReference type="Gene3D" id="2.130.10.130">
    <property type="entry name" value="Integrin alpha, N-terminal"/>
    <property type="match status" value="4"/>
</dbReference>
<dbReference type="AlphaFoldDB" id="A0A927AZP5"/>
<dbReference type="SUPFAM" id="SSF69318">
    <property type="entry name" value="Integrin alpha N-terminal domain"/>
    <property type="match status" value="3"/>
</dbReference>
<accession>A0A927AZP5</accession>
<keyword evidence="1" id="KW-0732">Signal</keyword>
<sequence length="1136" mass="125471">MTPQTLLAVVTLLLGLIWPANLPESQPLFTVLSPEQTGVQFTNVIQETDSLNIFRYEYLYNGNGVGIGDFDGDGQSDLFFSGNTVAHKLYLNKGNWRFNDVTKQAGVAGNGTWATGVSVADANGDGRVDIYVCHSGKYSPEKLANELFINEGLKDGVPQFRERAKEFGLDLPGTQSTQAAFFDYDRDGDLDVFLLNHSNHTYNPFLNTRKIRATPDFRFGNRLLRNDQSKFTDVTLAEGILNNPLNFGLSVGVSDLNGDGWPDLYTTSDYTEQDCLYLNQHDGTGHHTGFRESLRGAMTHTSKFSMGCDLADFNNDTLPDVVTLDMLPEDNHRQKMLKGPDEYDAYQMLIDSGYFRQQMRNMLQLNRGNWGNGTGLREIAEKSPSISPVPRFSEIGQLAGIAATDWSWSALLADLDNDGWKDLFVTNGYLRDFTDLDFMKYTVADAKLEEAAKGNLNFQTVDLVRKMPSNRLTNYAFRNNHDLTFSNKAAAWGLATPAVSGAAAYADFDGDGDLDLVICKQNEPVSLCRNNAEQSRSEAHFLRVRLVGKDANTQAIGARVVIETNDGRQLQEAYPVRGYQASVEPTIHFGVGKQTTINRLTVYWPDGHQTQQTNVPADQTIQIRQADATTTSALPKTETSWFNPLAMNQLLPFRHRENDFIDFKVEVLIPYELSRLGPALAKADVNGDGLDDVFLGGAVGQNAELWIQQTNGTFKRSDEQPWKADAASEDVNALFFDADRDGDADLYVVSGGNEYETGAPEYQDRLYLNDGKGRFSRLVQALPQMRSSKMAIAAADMDQDGDLDLFVGGRGKPGAFPIPSESYLLRNDTPANGTVHFTDVTDQLAPALRHIGMVQAAGWTDLQGDKYPELLLAGDWMSVRLFDNQKGKLADISAKAGLADSEGMWASILLADIDQDGDTDIVAGNAGLNNLFRAEQKQPMQIVTTDIDNDGVMDPLWTYYIQGKAYPVASRDELLDQVVPLRKKFTRYHQYADATVPDILNKSQLAQASVVSVRQLASGIFKNQGNGTFQFESLPVEAQFSRGSALVFEDMDADGKSDLLVAGNFYPYRVQFGPCSASFGCLLKGDGGGHFKVIEPRQTGIWAGGDVRQVISIRTATNRKRLLFTVNDGSLLGFER</sequence>
<dbReference type="Pfam" id="PF13517">
    <property type="entry name" value="FG-GAP_3"/>
    <property type="match status" value="5"/>
</dbReference>
<proteinExistence type="predicted"/>
<feature type="domain" description="ASPIC/UnbV" evidence="2">
    <location>
        <begin position="555"/>
        <end position="621"/>
    </location>
</feature>
<dbReference type="InterPro" id="IPR013517">
    <property type="entry name" value="FG-GAP"/>
</dbReference>
<dbReference type="InterPro" id="IPR027039">
    <property type="entry name" value="Crtac1"/>
</dbReference>
<dbReference type="Proteomes" id="UP000653797">
    <property type="component" value="Unassembled WGS sequence"/>
</dbReference>
<reference evidence="3" key="1">
    <citation type="submission" date="2020-09" db="EMBL/GenBank/DDBJ databases">
        <authorList>
            <person name="Kim M.K."/>
        </authorList>
    </citation>
    <scope>NUCLEOTIDE SEQUENCE</scope>
    <source>
        <strain evidence="3">BT704</strain>
    </source>
</reference>
<organism evidence="3 4">
    <name type="scientific">Spirosoma validum</name>
    <dbReference type="NCBI Taxonomy" id="2771355"/>
    <lineage>
        <taxon>Bacteria</taxon>
        <taxon>Pseudomonadati</taxon>
        <taxon>Bacteroidota</taxon>
        <taxon>Cytophagia</taxon>
        <taxon>Cytophagales</taxon>
        <taxon>Cytophagaceae</taxon>
        <taxon>Spirosoma</taxon>
    </lineage>
</organism>
<dbReference type="InterPro" id="IPR028994">
    <property type="entry name" value="Integrin_alpha_N"/>
</dbReference>
<gene>
    <name evidence="3" type="ORF">IC230_07365</name>
</gene>
<dbReference type="Pfam" id="PF07593">
    <property type="entry name" value="UnbV_ASPIC"/>
    <property type="match status" value="1"/>
</dbReference>
<dbReference type="InterPro" id="IPR011519">
    <property type="entry name" value="UnbV_ASPIC"/>
</dbReference>
<dbReference type="EMBL" id="JACXAA010000002">
    <property type="protein sequence ID" value="MBD2752701.1"/>
    <property type="molecule type" value="Genomic_DNA"/>
</dbReference>
<dbReference type="PANTHER" id="PTHR16026:SF0">
    <property type="entry name" value="CARTILAGE ACIDIC PROTEIN 1"/>
    <property type="match status" value="1"/>
</dbReference>
<evidence type="ECO:0000259" key="2">
    <source>
        <dbReference type="Pfam" id="PF07593"/>
    </source>
</evidence>
<evidence type="ECO:0000313" key="4">
    <source>
        <dbReference type="Proteomes" id="UP000653797"/>
    </source>
</evidence>
<keyword evidence="4" id="KW-1185">Reference proteome</keyword>
<dbReference type="PANTHER" id="PTHR16026">
    <property type="entry name" value="CARTILAGE ACIDIC PROTEIN 1"/>
    <property type="match status" value="1"/>
</dbReference>
<name>A0A927AZP5_9BACT</name>